<reference evidence="1 2" key="1">
    <citation type="journal article" date="2021" name="Elife">
        <title>Chloroplast acquisition without the gene transfer in kleptoplastic sea slugs, Plakobranchus ocellatus.</title>
        <authorList>
            <person name="Maeda T."/>
            <person name="Takahashi S."/>
            <person name="Yoshida T."/>
            <person name="Shimamura S."/>
            <person name="Takaki Y."/>
            <person name="Nagai Y."/>
            <person name="Toyoda A."/>
            <person name="Suzuki Y."/>
            <person name="Arimoto A."/>
            <person name="Ishii H."/>
            <person name="Satoh N."/>
            <person name="Nishiyama T."/>
            <person name="Hasebe M."/>
            <person name="Maruyama T."/>
            <person name="Minagawa J."/>
            <person name="Obokata J."/>
            <person name="Shigenobu S."/>
        </authorList>
    </citation>
    <scope>NUCLEOTIDE SEQUENCE [LARGE SCALE GENOMIC DNA]</scope>
</reference>
<dbReference type="Proteomes" id="UP000735302">
    <property type="component" value="Unassembled WGS sequence"/>
</dbReference>
<accession>A0AAV4BUW1</accession>
<organism evidence="1 2">
    <name type="scientific">Plakobranchus ocellatus</name>
    <dbReference type="NCBI Taxonomy" id="259542"/>
    <lineage>
        <taxon>Eukaryota</taxon>
        <taxon>Metazoa</taxon>
        <taxon>Spiralia</taxon>
        <taxon>Lophotrochozoa</taxon>
        <taxon>Mollusca</taxon>
        <taxon>Gastropoda</taxon>
        <taxon>Heterobranchia</taxon>
        <taxon>Euthyneura</taxon>
        <taxon>Panpulmonata</taxon>
        <taxon>Sacoglossa</taxon>
        <taxon>Placobranchoidea</taxon>
        <taxon>Plakobranchidae</taxon>
        <taxon>Plakobranchus</taxon>
    </lineage>
</organism>
<dbReference type="EMBL" id="BLXT01005342">
    <property type="protein sequence ID" value="GFO22184.1"/>
    <property type="molecule type" value="Genomic_DNA"/>
</dbReference>
<sequence>MGTWHRSLSHEAAGLGATLSLCRFQGEVFYGSTTKTAFTTQEMASESALKSAGTLLSRVRAPPPAPDLTEGLKPEITLLWTGNIQKTQTLRDVVSPKAGETAQRYAGIVWLPPAP</sequence>
<gene>
    <name evidence="1" type="ORF">PoB_004868900</name>
</gene>
<proteinExistence type="predicted"/>
<dbReference type="AlphaFoldDB" id="A0AAV4BUW1"/>
<evidence type="ECO:0008006" key="3">
    <source>
        <dbReference type="Google" id="ProtNLM"/>
    </source>
</evidence>
<name>A0AAV4BUW1_9GAST</name>
<evidence type="ECO:0000313" key="1">
    <source>
        <dbReference type="EMBL" id="GFO22184.1"/>
    </source>
</evidence>
<protein>
    <recommendedName>
        <fullName evidence="3">DRBM domain-containing protein</fullName>
    </recommendedName>
</protein>
<comment type="caution">
    <text evidence="1">The sequence shown here is derived from an EMBL/GenBank/DDBJ whole genome shotgun (WGS) entry which is preliminary data.</text>
</comment>
<keyword evidence="2" id="KW-1185">Reference proteome</keyword>
<evidence type="ECO:0000313" key="2">
    <source>
        <dbReference type="Proteomes" id="UP000735302"/>
    </source>
</evidence>